<protein>
    <submittedName>
        <fullName evidence="2">Uncharacterized protein</fullName>
    </submittedName>
</protein>
<evidence type="ECO:0000313" key="3">
    <source>
        <dbReference type="Proteomes" id="UP000295351"/>
    </source>
</evidence>
<keyword evidence="1" id="KW-0732">Signal</keyword>
<organism evidence="2 3">
    <name type="scientific">Shinella granuli</name>
    <dbReference type="NCBI Taxonomy" id="323621"/>
    <lineage>
        <taxon>Bacteria</taxon>
        <taxon>Pseudomonadati</taxon>
        <taxon>Pseudomonadota</taxon>
        <taxon>Alphaproteobacteria</taxon>
        <taxon>Hyphomicrobiales</taxon>
        <taxon>Rhizobiaceae</taxon>
        <taxon>Shinella</taxon>
    </lineage>
</organism>
<evidence type="ECO:0000256" key="1">
    <source>
        <dbReference type="SAM" id="SignalP"/>
    </source>
</evidence>
<evidence type="ECO:0000313" key="2">
    <source>
        <dbReference type="EMBL" id="TCN36771.1"/>
    </source>
</evidence>
<dbReference type="EMBL" id="SLVX01000024">
    <property type="protein sequence ID" value="TCN36771.1"/>
    <property type="molecule type" value="Genomic_DNA"/>
</dbReference>
<dbReference type="RefSeq" id="WP_281048282.1">
    <property type="nucleotide sequence ID" value="NZ_BAABEI010000004.1"/>
</dbReference>
<dbReference type="Proteomes" id="UP000295351">
    <property type="component" value="Unassembled WGS sequence"/>
</dbReference>
<feature type="signal peptide" evidence="1">
    <location>
        <begin position="1"/>
        <end position="15"/>
    </location>
</feature>
<accession>A0A4R2C8T8</accession>
<reference evidence="2 3" key="1">
    <citation type="submission" date="2019-03" db="EMBL/GenBank/DDBJ databases">
        <title>Genomic Encyclopedia of Type Strains, Phase IV (KMG-IV): sequencing the most valuable type-strain genomes for metagenomic binning, comparative biology and taxonomic classification.</title>
        <authorList>
            <person name="Goeker M."/>
        </authorList>
    </citation>
    <scope>NUCLEOTIDE SEQUENCE [LARGE SCALE GENOMIC DNA]</scope>
    <source>
        <strain evidence="2 3">DSM 18401</strain>
    </source>
</reference>
<keyword evidence="3" id="KW-1185">Reference proteome</keyword>
<dbReference type="AlphaFoldDB" id="A0A4R2C8T8"/>
<feature type="chain" id="PRO_5020406928" evidence="1">
    <location>
        <begin position="16"/>
        <end position="43"/>
    </location>
</feature>
<proteinExistence type="predicted"/>
<sequence length="43" mass="4430">MKHILACLLMGAVLAAPCAYDAFSPEPSPLAGLVALSVIHLQP</sequence>
<comment type="caution">
    <text evidence="2">The sequence shown here is derived from an EMBL/GenBank/DDBJ whole genome shotgun (WGS) entry which is preliminary data.</text>
</comment>
<name>A0A4R2C8T8_SHIGR</name>
<gene>
    <name evidence="2" type="ORF">EV665_12431</name>
</gene>